<dbReference type="Proteomes" id="UP000694549">
    <property type="component" value="Unplaced"/>
</dbReference>
<dbReference type="PANTHER" id="PTHR10778:SF4">
    <property type="entry name" value="NUCLEOTIDE SUGAR TRANSPORTER SLC35B4"/>
    <property type="match status" value="1"/>
</dbReference>
<sequence length="306" mass="34970">MHPAAAVCLVFGGCCSNVVFLELLARQFPGCGNIVTFSQFLFIAVEGFIFEANFGRKRPAIPMRYYLIMVAMFFTVSVVNNYALNLNIAMPLHMIFRSVSIAVLSCPISRDISSHHLCKHFPLNEEDGLHVFLWWLLGIAALTFALLMSARMGIFQETLYKQFGKHSKEALFYNHALPLPGFLLLAPNIYHHAVLFSQSEPFQIPVIGLTMPIMWFYLLMNVITQYVCIRGVFILTTECTSLTVTLVVTLRKFVSLIFSILYFRNPFTAWHWLGTAFVFVGTLMYTEVWNSLGPLLARWRKRLKED</sequence>
<evidence type="ECO:0000256" key="5">
    <source>
        <dbReference type="ARBA" id="ARBA00022692"/>
    </source>
</evidence>
<dbReference type="GO" id="GO:0005462">
    <property type="term" value="F:UDP-N-acetylglucosamine transmembrane transporter activity"/>
    <property type="evidence" value="ECO:0007669"/>
    <property type="project" value="TreeGrafter"/>
</dbReference>
<dbReference type="Pfam" id="PF08449">
    <property type="entry name" value="UAA"/>
    <property type="match status" value="2"/>
</dbReference>
<keyword evidence="4" id="KW-0762">Sugar transport</keyword>
<evidence type="ECO:0000256" key="3">
    <source>
        <dbReference type="ARBA" id="ARBA00022448"/>
    </source>
</evidence>
<feature type="transmembrane region" description="Helical" evidence="9">
    <location>
        <begin position="202"/>
        <end position="220"/>
    </location>
</feature>
<evidence type="ECO:0000313" key="11">
    <source>
        <dbReference type="Proteomes" id="UP000694549"/>
    </source>
</evidence>
<feature type="transmembrane region" description="Helical" evidence="9">
    <location>
        <begin position="232"/>
        <end position="263"/>
    </location>
</feature>
<evidence type="ECO:0000256" key="2">
    <source>
        <dbReference type="ARBA" id="ARBA00010694"/>
    </source>
</evidence>
<reference evidence="10" key="2">
    <citation type="submission" date="2025-09" db="UniProtKB">
        <authorList>
            <consortium name="Ensembl"/>
        </authorList>
    </citation>
    <scope>IDENTIFICATION</scope>
</reference>
<comment type="subcellular location">
    <subcellularLocation>
        <location evidence="1">Endomembrane system</location>
        <topology evidence="1">Multi-pass membrane protein</topology>
    </subcellularLocation>
</comment>
<dbReference type="Ensembl" id="ENSAZOT00000019401.1">
    <property type="protein sequence ID" value="ENSAZOP00000018053.1"/>
    <property type="gene ID" value="ENSAZOG00000011746.1"/>
</dbReference>
<evidence type="ECO:0000256" key="4">
    <source>
        <dbReference type="ARBA" id="ARBA00022597"/>
    </source>
</evidence>
<keyword evidence="5 9" id="KW-0812">Transmembrane</keyword>
<evidence type="ECO:0000256" key="6">
    <source>
        <dbReference type="ARBA" id="ARBA00022989"/>
    </source>
</evidence>
<comment type="similarity">
    <text evidence="2">Belongs to the nucleotide-sugar transporter family. SLC35B subfamily.</text>
</comment>
<dbReference type="InterPro" id="IPR013657">
    <property type="entry name" value="SCL35B1-4/HUT1"/>
</dbReference>
<protein>
    <recommendedName>
        <fullName evidence="8">Solute carrier family 35 member B4</fullName>
    </recommendedName>
</protein>
<keyword evidence="6 9" id="KW-1133">Transmembrane helix</keyword>
<keyword evidence="11" id="KW-1185">Reference proteome</keyword>
<name>A0A8B9V297_9AVES</name>
<organism evidence="10 11">
    <name type="scientific">Anas zonorhyncha</name>
    <name type="common">Eastern spot-billed duck</name>
    <dbReference type="NCBI Taxonomy" id="75864"/>
    <lineage>
        <taxon>Eukaryota</taxon>
        <taxon>Metazoa</taxon>
        <taxon>Chordata</taxon>
        <taxon>Craniata</taxon>
        <taxon>Vertebrata</taxon>
        <taxon>Euteleostomi</taxon>
        <taxon>Archelosauria</taxon>
        <taxon>Archosauria</taxon>
        <taxon>Dinosauria</taxon>
        <taxon>Saurischia</taxon>
        <taxon>Theropoda</taxon>
        <taxon>Coelurosauria</taxon>
        <taxon>Aves</taxon>
        <taxon>Neognathae</taxon>
        <taxon>Galloanserae</taxon>
        <taxon>Anseriformes</taxon>
        <taxon>Anatidae</taxon>
        <taxon>Anatinae</taxon>
        <taxon>Anas</taxon>
    </lineage>
</organism>
<accession>A0A8B9V297</accession>
<dbReference type="GO" id="GO:0000139">
    <property type="term" value="C:Golgi membrane"/>
    <property type="evidence" value="ECO:0007669"/>
    <property type="project" value="TreeGrafter"/>
</dbReference>
<evidence type="ECO:0000256" key="8">
    <source>
        <dbReference type="ARBA" id="ARBA00041931"/>
    </source>
</evidence>
<keyword evidence="7 9" id="KW-0472">Membrane</keyword>
<dbReference type="PANTHER" id="PTHR10778">
    <property type="entry name" value="SOLUTE CARRIER FAMILY 35 MEMBER B"/>
    <property type="match status" value="1"/>
</dbReference>
<feature type="transmembrane region" description="Helical" evidence="9">
    <location>
        <begin position="171"/>
        <end position="190"/>
    </location>
</feature>
<keyword evidence="3" id="KW-0813">Transport</keyword>
<feature type="transmembrane region" description="Helical" evidence="9">
    <location>
        <begin position="132"/>
        <end position="150"/>
    </location>
</feature>
<evidence type="ECO:0000256" key="1">
    <source>
        <dbReference type="ARBA" id="ARBA00004127"/>
    </source>
</evidence>
<dbReference type="GO" id="GO:0005464">
    <property type="term" value="F:UDP-xylose transmembrane transporter activity"/>
    <property type="evidence" value="ECO:0007669"/>
    <property type="project" value="TreeGrafter"/>
</dbReference>
<feature type="transmembrane region" description="Helical" evidence="9">
    <location>
        <begin position="65"/>
        <end position="84"/>
    </location>
</feature>
<proteinExistence type="inferred from homology"/>
<dbReference type="AlphaFoldDB" id="A0A8B9V297"/>
<reference evidence="10" key="1">
    <citation type="submission" date="2025-08" db="UniProtKB">
        <authorList>
            <consortium name="Ensembl"/>
        </authorList>
    </citation>
    <scope>IDENTIFICATION</scope>
</reference>
<dbReference type="GO" id="GO:0005789">
    <property type="term" value="C:endoplasmic reticulum membrane"/>
    <property type="evidence" value="ECO:0007669"/>
    <property type="project" value="TreeGrafter"/>
</dbReference>
<feature type="transmembrane region" description="Helical" evidence="9">
    <location>
        <begin position="32"/>
        <end position="53"/>
    </location>
</feature>
<evidence type="ECO:0000313" key="10">
    <source>
        <dbReference type="Ensembl" id="ENSAZOP00000018053.1"/>
    </source>
</evidence>
<feature type="transmembrane region" description="Helical" evidence="9">
    <location>
        <begin position="269"/>
        <end position="292"/>
    </location>
</feature>
<evidence type="ECO:0000256" key="7">
    <source>
        <dbReference type="ARBA" id="ARBA00023136"/>
    </source>
</evidence>
<evidence type="ECO:0000256" key="9">
    <source>
        <dbReference type="SAM" id="Phobius"/>
    </source>
</evidence>